<evidence type="ECO:0000256" key="2">
    <source>
        <dbReference type="ARBA" id="ARBA00023002"/>
    </source>
</evidence>
<dbReference type="InterPro" id="IPR016163">
    <property type="entry name" value="Ald_DH_C"/>
</dbReference>
<dbReference type="PANTHER" id="PTHR42804">
    <property type="entry name" value="ALDEHYDE DEHYDROGENASE"/>
    <property type="match status" value="1"/>
</dbReference>
<dbReference type="Proteomes" id="UP001238973">
    <property type="component" value="Unassembled WGS sequence"/>
</dbReference>
<dbReference type="RefSeq" id="WP_289348133.1">
    <property type="nucleotide sequence ID" value="NZ_JAUCFI010000001.1"/>
</dbReference>
<dbReference type="InterPro" id="IPR016162">
    <property type="entry name" value="Ald_DH_N"/>
</dbReference>
<dbReference type="PANTHER" id="PTHR42804:SF1">
    <property type="entry name" value="ALDEHYDE DEHYDROGENASE-RELATED"/>
    <property type="match status" value="1"/>
</dbReference>
<evidence type="ECO:0000313" key="5">
    <source>
        <dbReference type="Proteomes" id="UP001238973"/>
    </source>
</evidence>
<comment type="caution">
    <text evidence="4">The sequence shown here is derived from an EMBL/GenBank/DDBJ whole genome shotgun (WGS) entry which is preliminary data.</text>
</comment>
<dbReference type="GO" id="GO:0016620">
    <property type="term" value="F:oxidoreductase activity, acting on the aldehyde or oxo group of donors, NAD or NADP as acceptor"/>
    <property type="evidence" value="ECO:0007669"/>
    <property type="project" value="InterPro"/>
</dbReference>
<dbReference type="Gene3D" id="3.40.605.10">
    <property type="entry name" value="Aldehyde Dehydrogenase, Chain A, domain 1"/>
    <property type="match status" value="1"/>
</dbReference>
<evidence type="ECO:0000259" key="3">
    <source>
        <dbReference type="Pfam" id="PF00171"/>
    </source>
</evidence>
<sequence length="121" mass="13270">MRLRQNVCVPLVTANMTLFQNEVFGPILAVSTFETEEEAIALANNTSYGLAASFYCQNVQRTMMRVARAIKAGTVSVNGFSEGDITTPFGGFKQSGFGGKDNGLEAFEQYVLTKVIWYVHS</sequence>
<name>A0AAJ1QIA0_9BACI</name>
<evidence type="ECO:0000256" key="1">
    <source>
        <dbReference type="ARBA" id="ARBA00009986"/>
    </source>
</evidence>
<dbReference type="InterPro" id="IPR015590">
    <property type="entry name" value="Aldehyde_DH_dom"/>
</dbReference>
<accession>A0AAJ1QIA0</accession>
<protein>
    <submittedName>
        <fullName evidence="4">Aldehyde dehydrogenase family protein</fullName>
    </submittedName>
</protein>
<proteinExistence type="inferred from homology"/>
<keyword evidence="2" id="KW-0560">Oxidoreductase</keyword>
<reference evidence="4" key="1">
    <citation type="submission" date="2023-06" db="EMBL/GenBank/DDBJ databases">
        <title>Comparative genomics of Bacillaceae isolates and their secondary metabolite potential.</title>
        <authorList>
            <person name="Song L."/>
            <person name="Nielsen L.J."/>
            <person name="Mohite O."/>
            <person name="Xu X."/>
            <person name="Weber T."/>
            <person name="Kovacs A.T."/>
        </authorList>
    </citation>
    <scope>NUCLEOTIDE SEQUENCE</scope>
    <source>
        <strain evidence="4">G1S1</strain>
    </source>
</reference>
<dbReference type="Pfam" id="PF00171">
    <property type="entry name" value="Aldedh"/>
    <property type="match status" value="1"/>
</dbReference>
<dbReference type="EMBL" id="JAUCFI010000001">
    <property type="protein sequence ID" value="MDM5281876.1"/>
    <property type="molecule type" value="Genomic_DNA"/>
</dbReference>
<feature type="domain" description="Aldehyde dehydrogenase" evidence="3">
    <location>
        <begin position="12"/>
        <end position="116"/>
    </location>
</feature>
<comment type="similarity">
    <text evidence="1">Belongs to the aldehyde dehydrogenase family.</text>
</comment>
<dbReference type="SUPFAM" id="SSF53720">
    <property type="entry name" value="ALDH-like"/>
    <property type="match status" value="1"/>
</dbReference>
<gene>
    <name evidence="4" type="ORF">QUF85_00585</name>
</gene>
<dbReference type="Gene3D" id="3.40.309.10">
    <property type="entry name" value="Aldehyde Dehydrogenase, Chain A, domain 2"/>
    <property type="match status" value="1"/>
</dbReference>
<evidence type="ECO:0000313" key="4">
    <source>
        <dbReference type="EMBL" id="MDM5281876.1"/>
    </source>
</evidence>
<dbReference type="AlphaFoldDB" id="A0AAJ1QIA0"/>
<organism evidence="4 5">
    <name type="scientific">Peribacillus frigoritolerans</name>
    <dbReference type="NCBI Taxonomy" id="450367"/>
    <lineage>
        <taxon>Bacteria</taxon>
        <taxon>Bacillati</taxon>
        <taxon>Bacillota</taxon>
        <taxon>Bacilli</taxon>
        <taxon>Bacillales</taxon>
        <taxon>Bacillaceae</taxon>
        <taxon>Peribacillus</taxon>
    </lineage>
</organism>
<dbReference type="InterPro" id="IPR016161">
    <property type="entry name" value="Ald_DH/histidinol_DH"/>
</dbReference>